<dbReference type="Pfam" id="PF13229">
    <property type="entry name" value="Beta_helix"/>
    <property type="match status" value="1"/>
</dbReference>
<reference evidence="6 7" key="1">
    <citation type="submission" date="2024-03" db="EMBL/GenBank/DDBJ databases">
        <title>Sequence of Lycoming College Course Isolates.</title>
        <authorList>
            <person name="Plotts O."/>
            <person name="Newman J."/>
        </authorList>
    </citation>
    <scope>NUCLEOTIDE SEQUENCE [LARGE SCALE GENOMIC DNA]</scope>
    <source>
        <strain evidence="6 7">CJB-3</strain>
    </source>
</reference>
<dbReference type="Gene3D" id="2.160.20.10">
    <property type="entry name" value="Single-stranded right-handed beta-helix, Pectin lyase-like"/>
    <property type="match status" value="1"/>
</dbReference>
<dbReference type="PANTHER" id="PTHR40088">
    <property type="entry name" value="PECTATE LYASE (EUROFUNG)"/>
    <property type="match status" value="1"/>
</dbReference>
<protein>
    <submittedName>
        <fullName evidence="6">Right-handed parallel beta-helix repeat-containing protein</fullName>
    </submittedName>
</protein>
<dbReference type="SMART" id="SM00710">
    <property type="entry name" value="PbH1"/>
    <property type="match status" value="8"/>
</dbReference>
<proteinExistence type="predicted"/>
<dbReference type="PROSITE" id="PS51257">
    <property type="entry name" value="PROKAR_LIPOPROTEIN"/>
    <property type="match status" value="1"/>
</dbReference>
<dbReference type="InterPro" id="IPR039448">
    <property type="entry name" value="Beta_helix"/>
</dbReference>
<dbReference type="EMBL" id="JBBEUB010000001">
    <property type="protein sequence ID" value="MEJ2901940.1"/>
    <property type="molecule type" value="Genomic_DNA"/>
</dbReference>
<evidence type="ECO:0000313" key="7">
    <source>
        <dbReference type="Proteomes" id="UP001378956"/>
    </source>
</evidence>
<dbReference type="Pfam" id="PF07602">
    <property type="entry name" value="DUF1565"/>
    <property type="match status" value="1"/>
</dbReference>
<evidence type="ECO:0000259" key="5">
    <source>
        <dbReference type="Pfam" id="PF13229"/>
    </source>
</evidence>
<evidence type="ECO:0000256" key="3">
    <source>
        <dbReference type="ARBA" id="ARBA00022729"/>
    </source>
</evidence>
<evidence type="ECO:0000256" key="2">
    <source>
        <dbReference type="ARBA" id="ARBA00022525"/>
    </source>
</evidence>
<dbReference type="InterPro" id="IPR006626">
    <property type="entry name" value="PbH1"/>
</dbReference>
<evidence type="ECO:0000259" key="4">
    <source>
        <dbReference type="Pfam" id="PF07602"/>
    </source>
</evidence>
<dbReference type="SUPFAM" id="SSF51126">
    <property type="entry name" value="Pectin lyase-like"/>
    <property type="match status" value="1"/>
</dbReference>
<comment type="caution">
    <text evidence="6">The sequence shown here is derived from an EMBL/GenBank/DDBJ whole genome shotgun (WGS) entry which is preliminary data.</text>
</comment>
<dbReference type="Proteomes" id="UP001378956">
    <property type="component" value="Unassembled WGS sequence"/>
</dbReference>
<comment type="subcellular location">
    <subcellularLocation>
        <location evidence="1">Secreted</location>
    </subcellularLocation>
</comment>
<feature type="domain" description="DUF1565" evidence="4">
    <location>
        <begin position="53"/>
        <end position="93"/>
    </location>
</feature>
<name>A0ABU8NI59_9SPHI</name>
<evidence type="ECO:0000256" key="1">
    <source>
        <dbReference type="ARBA" id="ARBA00004613"/>
    </source>
</evidence>
<dbReference type="PANTHER" id="PTHR40088:SF2">
    <property type="entry name" value="SECRETED SUGAR HYDROLASE"/>
    <property type="match status" value="1"/>
</dbReference>
<evidence type="ECO:0000313" key="6">
    <source>
        <dbReference type="EMBL" id="MEJ2901940.1"/>
    </source>
</evidence>
<dbReference type="InterPro" id="IPR011459">
    <property type="entry name" value="DUF1565"/>
</dbReference>
<dbReference type="InterPro" id="IPR012334">
    <property type="entry name" value="Pectin_lyas_fold"/>
</dbReference>
<feature type="domain" description="Right handed beta helix" evidence="5">
    <location>
        <begin position="294"/>
        <end position="446"/>
    </location>
</feature>
<gene>
    <name evidence="6" type="ORF">WAE58_05875</name>
</gene>
<dbReference type="InterPro" id="IPR052052">
    <property type="entry name" value="Polysaccharide_Lyase_9"/>
</dbReference>
<accession>A0ABU8NI59</accession>
<keyword evidence="7" id="KW-1185">Reference proteome</keyword>
<sequence length="523" mass="56549">MNTSKLGYFKRIFFLGIIMLNYGVLSACSKKSSSAGSDKPEGQASGKDIYVAVNGNDSNSGTLEAPVSTINKGLELVTPGFTVFVRGGTYKEKVSFAKSGRKDKLITLKPYQGEKAIISGDGLSVSGNEALVTVNNVSFIVIDGFDICDFKTTNAWANVDGIVVKGGSSNITLRKNRVFNIENNAAPELGRSGHGIHIIGNTNVALTKILVEENEVFDCNTGYSENLTINGYVDGFEIRKNKVYNGENIGIVAAGGYAANPNPSYNYVRNGIIADNEVFNIDGKTGPIPAYKDHNGAIGIYIDGARNILVERNLVRDSGRGIGIVSETDNFPTQECIVRNNVVYNCSLGGIYMGGYIGYTGGGTNKCYVVNNTVYHNSKDLGYSNEVEGEIRLTENCNDNVIRNNIIYPRPDRGVFINKQVTGGTNNVVSDNLYYSEGLSIWRWNNVPYTDFNLWKAACGGDAGSLWGADPLFVNKLIYDFHLKSASPAKNTGTVISAEINGTTDKDGKTRIVNNLISKGAYQ</sequence>
<dbReference type="InterPro" id="IPR011050">
    <property type="entry name" value="Pectin_lyase_fold/virulence"/>
</dbReference>
<organism evidence="6 7">
    <name type="scientific">Pedobacter panaciterrae</name>
    <dbReference type="NCBI Taxonomy" id="363849"/>
    <lineage>
        <taxon>Bacteria</taxon>
        <taxon>Pseudomonadati</taxon>
        <taxon>Bacteroidota</taxon>
        <taxon>Sphingobacteriia</taxon>
        <taxon>Sphingobacteriales</taxon>
        <taxon>Sphingobacteriaceae</taxon>
        <taxon>Pedobacter</taxon>
    </lineage>
</organism>
<dbReference type="RefSeq" id="WP_337715746.1">
    <property type="nucleotide sequence ID" value="NZ_JBBEUB010000001.1"/>
</dbReference>
<keyword evidence="3" id="KW-0732">Signal</keyword>
<keyword evidence="2" id="KW-0964">Secreted</keyword>